<gene>
    <name evidence="4" type="ORF">COT12_02565</name>
</gene>
<accession>A0A2M6YBS9</accession>
<reference evidence="5" key="1">
    <citation type="submission" date="2017-09" db="EMBL/GenBank/DDBJ databases">
        <title>Depth-based differentiation of microbial function through sediment-hosted aquifers and enrichment of novel symbionts in the deep terrestrial subsurface.</title>
        <authorList>
            <person name="Probst A.J."/>
            <person name="Ladd B."/>
            <person name="Jarett J.K."/>
            <person name="Geller-Mcgrath D.E."/>
            <person name="Sieber C.M.K."/>
            <person name="Emerson J.B."/>
            <person name="Anantharaman K."/>
            <person name="Thomas B.C."/>
            <person name="Malmstrom R."/>
            <person name="Stieglmeier M."/>
            <person name="Klingl A."/>
            <person name="Woyke T."/>
            <person name="Ryan C.M."/>
            <person name="Banfield J.F."/>
        </authorList>
    </citation>
    <scope>NUCLEOTIDE SEQUENCE [LARGE SCALE GENOMIC DNA]</scope>
</reference>
<evidence type="ECO:0000313" key="4">
    <source>
        <dbReference type="EMBL" id="PIU24157.1"/>
    </source>
</evidence>
<dbReference type="EMBL" id="PEXI01000080">
    <property type="protein sequence ID" value="PIU24157.1"/>
    <property type="molecule type" value="Genomic_DNA"/>
</dbReference>
<comment type="caution">
    <text evidence="4">The sequence shown here is derived from an EMBL/GenBank/DDBJ whole genome shotgun (WGS) entry which is preliminary data.</text>
</comment>
<evidence type="ECO:0000256" key="1">
    <source>
        <dbReference type="PROSITE-ProRule" id="PRU00339"/>
    </source>
</evidence>
<evidence type="ECO:0000256" key="3">
    <source>
        <dbReference type="SAM" id="Phobius"/>
    </source>
</evidence>
<evidence type="ECO:0000313" key="5">
    <source>
        <dbReference type="Proteomes" id="UP000229896"/>
    </source>
</evidence>
<dbReference type="Proteomes" id="UP000229896">
    <property type="component" value="Unassembled WGS sequence"/>
</dbReference>
<keyword evidence="3" id="KW-1133">Transmembrane helix</keyword>
<keyword evidence="1" id="KW-0802">TPR repeat</keyword>
<dbReference type="Gene3D" id="1.25.40.1040">
    <property type="match status" value="1"/>
</dbReference>
<dbReference type="InterPro" id="IPR011990">
    <property type="entry name" value="TPR-like_helical_dom_sf"/>
</dbReference>
<feature type="repeat" description="TPR" evidence="1">
    <location>
        <begin position="69"/>
        <end position="102"/>
    </location>
</feature>
<evidence type="ECO:0000256" key="2">
    <source>
        <dbReference type="SAM" id="MobiDB-lite"/>
    </source>
</evidence>
<keyword evidence="3" id="KW-0812">Transmembrane</keyword>
<dbReference type="InterPro" id="IPR019734">
    <property type="entry name" value="TPR_rpt"/>
</dbReference>
<protein>
    <submittedName>
        <fullName evidence="4">Uncharacterized protein</fullName>
    </submittedName>
</protein>
<dbReference type="PROSITE" id="PS50005">
    <property type="entry name" value="TPR"/>
    <property type="match status" value="1"/>
</dbReference>
<sequence>MKTQSGTNVWYLLTLIVLALVFIFVGVKYLNKGENNQQISAPAENTQNVTNPKSNSDSGSKTKQNLPIDQQYATNGADSLNKNDYQMAIDYFSQAIAANPEAISYYSLKSQAEVLAGKDAEAKATLEAGLKVDPNNELLNSKLDVLNNSQNLVPADQETPRQ</sequence>
<proteinExistence type="predicted"/>
<feature type="region of interest" description="Disordered" evidence="2">
    <location>
        <begin position="40"/>
        <end position="79"/>
    </location>
</feature>
<dbReference type="SUPFAM" id="SSF48452">
    <property type="entry name" value="TPR-like"/>
    <property type="match status" value="1"/>
</dbReference>
<dbReference type="AlphaFoldDB" id="A0A2M6YBS9"/>
<feature type="transmembrane region" description="Helical" evidence="3">
    <location>
        <begin position="9"/>
        <end position="30"/>
    </location>
</feature>
<name>A0A2M6YBS9_9BACT</name>
<keyword evidence="3" id="KW-0472">Membrane</keyword>
<organism evidence="4 5">
    <name type="scientific">Candidatus Berkelbacteria bacterium CG08_land_8_20_14_0_20_39_8</name>
    <dbReference type="NCBI Taxonomy" id="1974511"/>
    <lineage>
        <taxon>Bacteria</taxon>
        <taxon>Candidatus Berkelbacteria</taxon>
    </lineage>
</organism>